<reference evidence="1" key="1">
    <citation type="submission" date="2020-05" db="EMBL/GenBank/DDBJ databases">
        <authorList>
            <person name="Chiriac C."/>
            <person name="Salcher M."/>
            <person name="Ghai R."/>
            <person name="Kavagutti S V."/>
        </authorList>
    </citation>
    <scope>NUCLEOTIDE SEQUENCE</scope>
</reference>
<dbReference type="InterPro" id="IPR029063">
    <property type="entry name" value="SAM-dependent_MTases_sf"/>
</dbReference>
<dbReference type="EMBL" id="CAFBOZ010000347">
    <property type="protein sequence ID" value="CAB5024864.1"/>
    <property type="molecule type" value="Genomic_DNA"/>
</dbReference>
<dbReference type="SUPFAM" id="SSF53335">
    <property type="entry name" value="S-adenosyl-L-methionine-dependent methyltransferases"/>
    <property type="match status" value="1"/>
</dbReference>
<organism evidence="1">
    <name type="scientific">freshwater metagenome</name>
    <dbReference type="NCBI Taxonomy" id="449393"/>
    <lineage>
        <taxon>unclassified sequences</taxon>
        <taxon>metagenomes</taxon>
        <taxon>ecological metagenomes</taxon>
    </lineage>
</organism>
<gene>
    <name evidence="1" type="ORF">UFOPK3992_01926</name>
</gene>
<protein>
    <submittedName>
        <fullName evidence="1">Unannotated protein</fullName>
    </submittedName>
</protein>
<dbReference type="AlphaFoldDB" id="A0A6J7R7Z3"/>
<evidence type="ECO:0000313" key="1">
    <source>
        <dbReference type="EMBL" id="CAB5024864.1"/>
    </source>
</evidence>
<proteinExistence type="predicted"/>
<name>A0A6J7R7Z3_9ZZZZ</name>
<accession>A0A6J7R7Z3</accession>
<sequence>MFMHDVAHLLMQSRRSVAAITSVVTGTNFLTHLDYRLAHTFVSLRYTLPEIEKKSDEPRLSSRWQGGGAGSDFELALARFPEAFDLVLIDPFHDYADSIDVLTAAIQLAGDDGMVLVHDCMPPRQFIADTFRPGPWAGMTFAAFRDLAPHTGREWFVVASEMGIGVLGPRVGAQPTAADLEWDALTKVGKIAAYVGDSRAVMNAVDVEAVPEALAALEGRALGRTGSA</sequence>